<name>A0A2H3C762_9AGAR</name>
<protein>
    <recommendedName>
        <fullName evidence="4">Protein kinase domain-containing protein</fullName>
    </recommendedName>
</protein>
<organism evidence="2 3">
    <name type="scientific">Armillaria solidipes</name>
    <dbReference type="NCBI Taxonomy" id="1076256"/>
    <lineage>
        <taxon>Eukaryota</taxon>
        <taxon>Fungi</taxon>
        <taxon>Dikarya</taxon>
        <taxon>Basidiomycota</taxon>
        <taxon>Agaricomycotina</taxon>
        <taxon>Agaricomycetes</taxon>
        <taxon>Agaricomycetidae</taxon>
        <taxon>Agaricales</taxon>
        <taxon>Marasmiineae</taxon>
        <taxon>Physalacriaceae</taxon>
        <taxon>Armillaria</taxon>
    </lineage>
</organism>
<dbReference type="EMBL" id="KZ293424">
    <property type="protein sequence ID" value="PBK71116.1"/>
    <property type="molecule type" value="Genomic_DNA"/>
</dbReference>
<dbReference type="AlphaFoldDB" id="A0A2H3C762"/>
<accession>A0A2H3C762</accession>
<dbReference type="STRING" id="1076256.A0A2H3C762"/>
<reference evidence="3" key="1">
    <citation type="journal article" date="2017" name="Nat. Ecol. Evol.">
        <title>Genome expansion and lineage-specific genetic innovations in the forest pathogenic fungi Armillaria.</title>
        <authorList>
            <person name="Sipos G."/>
            <person name="Prasanna A.N."/>
            <person name="Walter M.C."/>
            <person name="O'Connor E."/>
            <person name="Balint B."/>
            <person name="Krizsan K."/>
            <person name="Kiss B."/>
            <person name="Hess J."/>
            <person name="Varga T."/>
            <person name="Slot J."/>
            <person name="Riley R."/>
            <person name="Boka B."/>
            <person name="Rigling D."/>
            <person name="Barry K."/>
            <person name="Lee J."/>
            <person name="Mihaltcheva S."/>
            <person name="LaButti K."/>
            <person name="Lipzen A."/>
            <person name="Waldron R."/>
            <person name="Moloney N.M."/>
            <person name="Sperisen C."/>
            <person name="Kredics L."/>
            <person name="Vagvoelgyi C."/>
            <person name="Patrignani A."/>
            <person name="Fitzpatrick D."/>
            <person name="Nagy I."/>
            <person name="Doyle S."/>
            <person name="Anderson J.B."/>
            <person name="Grigoriev I.V."/>
            <person name="Gueldener U."/>
            <person name="Muensterkoetter M."/>
            <person name="Nagy L.G."/>
        </authorList>
    </citation>
    <scope>NUCLEOTIDE SEQUENCE [LARGE SCALE GENOMIC DNA]</scope>
    <source>
        <strain evidence="3">28-4</strain>
    </source>
</reference>
<feature type="compositionally biased region" description="Basic residues" evidence="1">
    <location>
        <begin position="1"/>
        <end position="10"/>
    </location>
</feature>
<evidence type="ECO:0008006" key="4">
    <source>
        <dbReference type="Google" id="ProtNLM"/>
    </source>
</evidence>
<evidence type="ECO:0000313" key="2">
    <source>
        <dbReference type="EMBL" id="PBK71116.1"/>
    </source>
</evidence>
<dbReference type="Gene3D" id="1.10.510.10">
    <property type="entry name" value="Transferase(Phosphotransferase) domain 1"/>
    <property type="match status" value="1"/>
</dbReference>
<dbReference type="InterPro" id="IPR011009">
    <property type="entry name" value="Kinase-like_dom_sf"/>
</dbReference>
<feature type="compositionally biased region" description="Polar residues" evidence="1">
    <location>
        <begin position="11"/>
        <end position="26"/>
    </location>
</feature>
<feature type="region of interest" description="Disordered" evidence="1">
    <location>
        <begin position="1"/>
        <end position="32"/>
    </location>
</feature>
<keyword evidence="3" id="KW-1185">Reference proteome</keyword>
<evidence type="ECO:0000256" key="1">
    <source>
        <dbReference type="SAM" id="MobiDB-lite"/>
    </source>
</evidence>
<dbReference type="SUPFAM" id="SSF56112">
    <property type="entry name" value="Protein kinase-like (PK-like)"/>
    <property type="match status" value="1"/>
</dbReference>
<gene>
    <name evidence="2" type="ORF">ARMSODRAFT_1017046</name>
</gene>
<sequence>MSLATPHRRLTSSASQENTRQGSLPQTGDDLYRPGARLNLKFQSHESSEYIDLAAMVVKRFEPFTSAVVLLVQQLSDSQPLILKLADRRLGYRASNHDDDDTVPWLSSIDDHLRLAVRDIQEGVKPNWFELIHYFENRPDTERSSFGRIGCGRSAPGLGKCRYIPRLYGVVRLCITSESIPLHPITDFVEGLVLEYIPGINMDKLNPGIDVSEEEAEKFSSAVLEGFRAVEAENCLLHGNIHTRNIVLREGSWSPVIIDFGLANIREPEYSDEEWRRVVRGGPDTRYIRRLLVNSEDGCWKRTVTPFDMSDWHYDKPLTFNKYVESMPDNFRRATFVCVLDTDWEGAREMVYQWRIKPGVQLRLIDIS</sequence>
<proteinExistence type="predicted"/>
<evidence type="ECO:0000313" key="3">
    <source>
        <dbReference type="Proteomes" id="UP000218334"/>
    </source>
</evidence>
<dbReference type="Proteomes" id="UP000218334">
    <property type="component" value="Unassembled WGS sequence"/>
</dbReference>